<reference evidence="1" key="1">
    <citation type="submission" date="2020-08" db="EMBL/GenBank/DDBJ databases">
        <title>Genomic Encyclopedia of Type Strains, Phase IV (KMG-V): Genome sequencing to study the core and pangenomes of soil and plant-associated prokaryotes.</title>
        <authorList>
            <person name="Whitman W."/>
        </authorList>
    </citation>
    <scope>NUCLEOTIDE SEQUENCE [LARGE SCALE GENOMIC DNA]</scope>
    <source>
        <strain evidence="1">M8UP27</strain>
    </source>
</reference>
<organism evidence="1 2">
    <name type="scientific">Tunturiibacter empetritectus</name>
    <dbReference type="NCBI Taxonomy" id="3069691"/>
    <lineage>
        <taxon>Bacteria</taxon>
        <taxon>Pseudomonadati</taxon>
        <taxon>Acidobacteriota</taxon>
        <taxon>Terriglobia</taxon>
        <taxon>Terriglobales</taxon>
        <taxon>Acidobacteriaceae</taxon>
        <taxon>Tunturiibacter</taxon>
    </lineage>
</organism>
<comment type="caution">
    <text evidence="1">The sequence shown here is derived from an EMBL/GenBank/DDBJ whole genome shotgun (WGS) entry which is preliminary data.</text>
</comment>
<proteinExistence type="predicted"/>
<evidence type="ECO:0000313" key="1">
    <source>
        <dbReference type="EMBL" id="MBB5318445.1"/>
    </source>
</evidence>
<protein>
    <submittedName>
        <fullName evidence="1">Long-subunit acyl-CoA synthetase (AMP-forming)</fullName>
    </submittedName>
</protein>
<gene>
    <name evidence="1" type="ORF">HDF09_003142</name>
</gene>
<name>A0A7W8MT18_9BACT</name>
<dbReference type="SUPFAM" id="SSF56801">
    <property type="entry name" value="Acetyl-CoA synthetase-like"/>
    <property type="match status" value="1"/>
</dbReference>
<dbReference type="EMBL" id="JACHDY010000004">
    <property type="protein sequence ID" value="MBB5318445.1"/>
    <property type="molecule type" value="Genomic_DNA"/>
</dbReference>
<dbReference type="Proteomes" id="UP000568106">
    <property type="component" value="Unassembled WGS sequence"/>
</dbReference>
<evidence type="ECO:0000313" key="2">
    <source>
        <dbReference type="Proteomes" id="UP000568106"/>
    </source>
</evidence>
<keyword evidence="2" id="KW-1185">Reference proteome</keyword>
<dbReference type="AlphaFoldDB" id="A0A7W8MT18"/>
<accession>A0A7W8MT18</accession>
<sequence length="58" mass="6486">MRLNRGEIDEQGRLRLVGRLKREFKTSKGKYVAPSQIENVLALSTIFESVAVFGSGMT</sequence>